<accession>A0A485LUA8</accession>
<dbReference type="Pfam" id="PF00881">
    <property type="entry name" value="Nitroreductase"/>
    <property type="match status" value="1"/>
</dbReference>
<evidence type="ECO:0000313" key="2">
    <source>
        <dbReference type="EMBL" id="VFU11574.1"/>
    </source>
</evidence>
<keyword evidence="2" id="KW-0436">Ligase</keyword>
<evidence type="ECO:0000259" key="1">
    <source>
        <dbReference type="Pfam" id="PF00881"/>
    </source>
</evidence>
<dbReference type="GO" id="GO:0052618">
    <property type="term" value="F:coenzyme F420-0:L-glutamate ligase activity"/>
    <property type="evidence" value="ECO:0007669"/>
    <property type="project" value="UniProtKB-EC"/>
</dbReference>
<dbReference type="EC" id="6.3.2.31" evidence="2"/>
<name>A0A485LUA8_9ZZZZ</name>
<dbReference type="PANTHER" id="PTHR23026">
    <property type="entry name" value="NADPH NITROREDUCTASE"/>
    <property type="match status" value="1"/>
</dbReference>
<dbReference type="PANTHER" id="PTHR23026:SF123">
    <property type="entry name" value="NAD(P)H NITROREDUCTASE RV3131-RELATED"/>
    <property type="match status" value="1"/>
</dbReference>
<dbReference type="GO" id="GO:0016491">
    <property type="term" value="F:oxidoreductase activity"/>
    <property type="evidence" value="ECO:0007669"/>
    <property type="project" value="InterPro"/>
</dbReference>
<dbReference type="InterPro" id="IPR050627">
    <property type="entry name" value="Nitroreductase/BluB"/>
</dbReference>
<dbReference type="InterPro" id="IPR000415">
    <property type="entry name" value="Nitroreductase-like"/>
</dbReference>
<sequence length="189" mass="21351">MTDFRDLLRLRRSVRDYEDREVPVSLVRELITDACEAPSASNRQPCGFVVVANRGMMRRLSDESKKNLLSDMKALKSPMLRLYRPVLKDENFNVFYNAPCLIYITGPRDLHSTVKDCSLAASYLMLSAADRGLGTCWVDLGSAIKAPETLAELHIPEDHKIVASIILGYPREIPPRPPRNEPKILTIIK</sequence>
<proteinExistence type="predicted"/>
<gene>
    <name evidence="2" type="primary">fbiB</name>
    <name evidence="2" type="ORF">SCFA_110037</name>
</gene>
<feature type="domain" description="Nitroreductase" evidence="1">
    <location>
        <begin position="9"/>
        <end position="169"/>
    </location>
</feature>
<dbReference type="InterPro" id="IPR029479">
    <property type="entry name" value="Nitroreductase"/>
</dbReference>
<protein>
    <submittedName>
        <fullName evidence="2">Coenzyme F420:L-glutamate ligase</fullName>
        <ecNumber evidence="2">6.3.2.31</ecNumber>
    </submittedName>
</protein>
<dbReference type="EMBL" id="CAADRM010000013">
    <property type="protein sequence ID" value="VFU11574.1"/>
    <property type="molecule type" value="Genomic_DNA"/>
</dbReference>
<reference evidence="2" key="1">
    <citation type="submission" date="2019-03" db="EMBL/GenBank/DDBJ databases">
        <authorList>
            <person name="Hao L."/>
        </authorList>
    </citation>
    <scope>NUCLEOTIDE SEQUENCE</scope>
</reference>
<dbReference type="AlphaFoldDB" id="A0A485LUA8"/>
<dbReference type="Gene3D" id="3.40.109.10">
    <property type="entry name" value="NADH Oxidase"/>
    <property type="match status" value="1"/>
</dbReference>
<dbReference type="SUPFAM" id="SSF55469">
    <property type="entry name" value="FMN-dependent nitroreductase-like"/>
    <property type="match status" value="1"/>
</dbReference>
<organism evidence="2">
    <name type="scientific">anaerobic digester metagenome</name>
    <dbReference type="NCBI Taxonomy" id="1263854"/>
    <lineage>
        <taxon>unclassified sequences</taxon>
        <taxon>metagenomes</taxon>
        <taxon>ecological metagenomes</taxon>
    </lineage>
</organism>